<sequence>MARSSTVLLFVIVVLIFHPACFEARKLLNFDKEQAPSFEGDFAGVDDKGQAMANNERLFAIHLAKIDRILQSTPSPGGGHR</sequence>
<evidence type="ECO:0000313" key="3">
    <source>
        <dbReference type="Proteomes" id="UP000436088"/>
    </source>
</evidence>
<feature type="chain" id="PRO_5025334889" evidence="1">
    <location>
        <begin position="25"/>
        <end position="81"/>
    </location>
</feature>
<evidence type="ECO:0000256" key="1">
    <source>
        <dbReference type="SAM" id="SignalP"/>
    </source>
</evidence>
<evidence type="ECO:0000313" key="2">
    <source>
        <dbReference type="EMBL" id="KAE8706114.1"/>
    </source>
</evidence>
<accession>A0A6A3AND0</accession>
<keyword evidence="1" id="KW-0732">Signal</keyword>
<dbReference type="EMBL" id="VEPZ02000972">
    <property type="protein sequence ID" value="KAE8706114.1"/>
    <property type="molecule type" value="Genomic_DNA"/>
</dbReference>
<keyword evidence="3" id="KW-1185">Reference proteome</keyword>
<dbReference type="GO" id="GO:0006995">
    <property type="term" value="P:cellular response to nitrogen starvation"/>
    <property type="evidence" value="ECO:0007669"/>
    <property type="project" value="InterPro"/>
</dbReference>
<name>A0A6A3AND0_HIBSY</name>
<gene>
    <name evidence="2" type="ORF">F3Y22_tig00110403pilonHSYRG00033</name>
</gene>
<dbReference type="Proteomes" id="UP000436088">
    <property type="component" value="Unassembled WGS sequence"/>
</dbReference>
<protein>
    <submittedName>
        <fullName evidence="2">Uncharacterized protein</fullName>
    </submittedName>
</protein>
<feature type="signal peptide" evidence="1">
    <location>
        <begin position="1"/>
        <end position="24"/>
    </location>
</feature>
<dbReference type="InterPro" id="IPR038930">
    <property type="entry name" value="CEP13/CEP14"/>
</dbReference>
<comment type="caution">
    <text evidence="2">The sequence shown here is derived from an EMBL/GenBank/DDBJ whole genome shotgun (WGS) entry which is preliminary data.</text>
</comment>
<dbReference type="AlphaFoldDB" id="A0A6A3AND0"/>
<dbReference type="PANTHER" id="PTHR37180:SF2">
    <property type="entry name" value="PRECURSOR OF CEP14"/>
    <property type="match status" value="1"/>
</dbReference>
<dbReference type="PANTHER" id="PTHR37180">
    <property type="entry name" value="PRECURSOR OF CEP14"/>
    <property type="match status" value="1"/>
</dbReference>
<proteinExistence type="predicted"/>
<reference evidence="2" key="1">
    <citation type="submission" date="2019-09" db="EMBL/GenBank/DDBJ databases">
        <title>Draft genome information of white flower Hibiscus syriacus.</title>
        <authorList>
            <person name="Kim Y.-M."/>
        </authorList>
    </citation>
    <scope>NUCLEOTIDE SEQUENCE [LARGE SCALE GENOMIC DNA]</scope>
    <source>
        <strain evidence="2">YM2019G1</strain>
    </source>
</reference>
<dbReference type="GO" id="GO:0006970">
    <property type="term" value="P:response to osmotic stress"/>
    <property type="evidence" value="ECO:0007669"/>
    <property type="project" value="InterPro"/>
</dbReference>
<organism evidence="2 3">
    <name type="scientific">Hibiscus syriacus</name>
    <name type="common">Rose of Sharon</name>
    <dbReference type="NCBI Taxonomy" id="106335"/>
    <lineage>
        <taxon>Eukaryota</taxon>
        <taxon>Viridiplantae</taxon>
        <taxon>Streptophyta</taxon>
        <taxon>Embryophyta</taxon>
        <taxon>Tracheophyta</taxon>
        <taxon>Spermatophyta</taxon>
        <taxon>Magnoliopsida</taxon>
        <taxon>eudicotyledons</taxon>
        <taxon>Gunneridae</taxon>
        <taxon>Pentapetalae</taxon>
        <taxon>rosids</taxon>
        <taxon>malvids</taxon>
        <taxon>Malvales</taxon>
        <taxon>Malvaceae</taxon>
        <taxon>Malvoideae</taxon>
        <taxon>Hibiscus</taxon>
    </lineage>
</organism>